<dbReference type="InterPro" id="IPR001647">
    <property type="entry name" value="HTH_TetR"/>
</dbReference>
<evidence type="ECO:0000313" key="4">
    <source>
        <dbReference type="EMBL" id="GFP77653.1"/>
    </source>
</evidence>
<gene>
    <name evidence="4" type="ORF">bsdtw1_03812</name>
</gene>
<dbReference type="AlphaFoldDB" id="A0A6V8SRY7"/>
<accession>A0A6V8SRY7</accession>
<keyword evidence="5" id="KW-1185">Reference proteome</keyword>
<dbReference type="InterPro" id="IPR009057">
    <property type="entry name" value="Homeodomain-like_sf"/>
</dbReference>
<feature type="DNA-binding region" description="H-T-H motif" evidence="2">
    <location>
        <begin position="37"/>
        <end position="56"/>
    </location>
</feature>
<reference evidence="4 5" key="1">
    <citation type="submission" date="2020-07" db="EMBL/GenBank/DDBJ databases">
        <title>A new beta-1,3-glucan-decomposing anaerobic bacterium isolated from anoxic soil subjected to biological soil disinfestation.</title>
        <authorList>
            <person name="Ueki A."/>
            <person name="Tonouchi A."/>
        </authorList>
    </citation>
    <scope>NUCLEOTIDE SEQUENCE [LARGE SCALE GENOMIC DNA]</scope>
    <source>
        <strain evidence="4 5">TW1</strain>
    </source>
</reference>
<dbReference type="SUPFAM" id="SSF48498">
    <property type="entry name" value="Tetracyclin repressor-like, C-terminal domain"/>
    <property type="match status" value="1"/>
</dbReference>
<organism evidence="4 5">
    <name type="scientific">Clostridium fungisolvens</name>
    <dbReference type="NCBI Taxonomy" id="1604897"/>
    <lineage>
        <taxon>Bacteria</taxon>
        <taxon>Bacillati</taxon>
        <taxon>Bacillota</taxon>
        <taxon>Clostridia</taxon>
        <taxon>Eubacteriales</taxon>
        <taxon>Clostridiaceae</taxon>
        <taxon>Clostridium</taxon>
    </lineage>
</organism>
<dbReference type="Gene3D" id="1.10.10.60">
    <property type="entry name" value="Homeodomain-like"/>
    <property type="match status" value="1"/>
</dbReference>
<evidence type="ECO:0000259" key="3">
    <source>
        <dbReference type="PROSITE" id="PS50977"/>
    </source>
</evidence>
<name>A0A6V8SRY7_9CLOT</name>
<dbReference type="EMBL" id="BLZR01000001">
    <property type="protein sequence ID" value="GFP77653.1"/>
    <property type="molecule type" value="Genomic_DNA"/>
</dbReference>
<dbReference type="PROSITE" id="PS01081">
    <property type="entry name" value="HTH_TETR_1"/>
    <property type="match status" value="1"/>
</dbReference>
<dbReference type="Proteomes" id="UP000580568">
    <property type="component" value="Unassembled WGS sequence"/>
</dbReference>
<evidence type="ECO:0000256" key="2">
    <source>
        <dbReference type="PROSITE-ProRule" id="PRU00335"/>
    </source>
</evidence>
<protein>
    <recommendedName>
        <fullName evidence="3">HTH tetR-type domain-containing protein</fullName>
    </recommendedName>
</protein>
<proteinExistence type="predicted"/>
<dbReference type="InterPro" id="IPR050624">
    <property type="entry name" value="HTH-type_Tx_Regulator"/>
</dbReference>
<keyword evidence="1 2" id="KW-0238">DNA-binding</keyword>
<dbReference type="GO" id="GO:0003677">
    <property type="term" value="F:DNA binding"/>
    <property type="evidence" value="ECO:0007669"/>
    <property type="project" value="UniProtKB-UniRule"/>
</dbReference>
<dbReference type="PROSITE" id="PS50977">
    <property type="entry name" value="HTH_TETR_2"/>
    <property type="match status" value="1"/>
</dbReference>
<dbReference type="RefSeq" id="WP_183279017.1">
    <property type="nucleotide sequence ID" value="NZ_BLZR01000001.1"/>
</dbReference>
<dbReference type="PANTHER" id="PTHR43479:SF11">
    <property type="entry name" value="ACREF_ENVCD OPERON REPRESSOR-RELATED"/>
    <property type="match status" value="1"/>
</dbReference>
<evidence type="ECO:0000256" key="1">
    <source>
        <dbReference type="ARBA" id="ARBA00023125"/>
    </source>
</evidence>
<evidence type="ECO:0000313" key="5">
    <source>
        <dbReference type="Proteomes" id="UP000580568"/>
    </source>
</evidence>
<dbReference type="Pfam" id="PF00440">
    <property type="entry name" value="TetR_N"/>
    <property type="match status" value="1"/>
</dbReference>
<sequence>MVYKSSKETQERKDLKKKHILETAIKVFSVNGYHGTTVKDVVEAADISVGTFYFYFKNKEDLFDTLYDDVSEEFFNALINSLDNINKEIDLGFSKAIAFFLKVIELNKPLARILLIEAVGLNPRFEKRRYEITQKYVSYTSNYFEQMKQAGILKTPDVKICSLAFIGTLYNVIMEWLQSDAPNSLTNYAYALTIYNLQALGITYDDKNVKQGIEDVLKNISIQC</sequence>
<dbReference type="PRINTS" id="PR00455">
    <property type="entry name" value="HTHTETR"/>
</dbReference>
<dbReference type="InterPro" id="IPR036271">
    <property type="entry name" value="Tet_transcr_reg_TetR-rel_C_sf"/>
</dbReference>
<dbReference type="InterPro" id="IPR023772">
    <property type="entry name" value="DNA-bd_HTH_TetR-type_CS"/>
</dbReference>
<comment type="caution">
    <text evidence="4">The sequence shown here is derived from an EMBL/GenBank/DDBJ whole genome shotgun (WGS) entry which is preliminary data.</text>
</comment>
<dbReference type="SUPFAM" id="SSF46689">
    <property type="entry name" value="Homeodomain-like"/>
    <property type="match status" value="1"/>
</dbReference>
<feature type="domain" description="HTH tetR-type" evidence="3">
    <location>
        <begin position="14"/>
        <end position="74"/>
    </location>
</feature>
<dbReference type="Gene3D" id="1.10.357.10">
    <property type="entry name" value="Tetracycline Repressor, domain 2"/>
    <property type="match status" value="1"/>
</dbReference>
<dbReference type="PANTHER" id="PTHR43479">
    <property type="entry name" value="ACREF/ENVCD OPERON REPRESSOR-RELATED"/>
    <property type="match status" value="1"/>
</dbReference>